<evidence type="ECO:0008006" key="5">
    <source>
        <dbReference type="Google" id="ProtNLM"/>
    </source>
</evidence>
<dbReference type="InterPro" id="IPR011050">
    <property type="entry name" value="Pectin_lyase_fold/virulence"/>
</dbReference>
<evidence type="ECO:0000256" key="2">
    <source>
        <dbReference type="SAM" id="SignalP"/>
    </source>
</evidence>
<evidence type="ECO:0000256" key="1">
    <source>
        <dbReference type="SAM" id="Phobius"/>
    </source>
</evidence>
<keyword evidence="1" id="KW-1133">Transmembrane helix</keyword>
<feature type="signal peptide" evidence="2">
    <location>
        <begin position="1"/>
        <end position="23"/>
    </location>
</feature>
<feature type="transmembrane region" description="Helical" evidence="1">
    <location>
        <begin position="879"/>
        <end position="903"/>
    </location>
</feature>
<dbReference type="EnsemblMetazoa" id="XM_019995713.1">
    <property type="protein sequence ID" value="XP_019851272.1"/>
    <property type="gene ID" value="LOC109581528"/>
</dbReference>
<evidence type="ECO:0000313" key="3">
    <source>
        <dbReference type="EnsemblMetazoa" id="Aqu2.1.33520_001"/>
    </source>
</evidence>
<feature type="chain" id="PRO_5010853858" description="Right handed beta helix domain-containing protein" evidence="2">
    <location>
        <begin position="24"/>
        <end position="1368"/>
    </location>
</feature>
<feature type="transmembrane region" description="Helical" evidence="1">
    <location>
        <begin position="1250"/>
        <end position="1271"/>
    </location>
</feature>
<feature type="transmembrane region" description="Helical" evidence="1">
    <location>
        <begin position="988"/>
        <end position="1010"/>
    </location>
</feature>
<dbReference type="SUPFAM" id="SSF51126">
    <property type="entry name" value="Pectin lyase-like"/>
    <property type="match status" value="1"/>
</dbReference>
<evidence type="ECO:0000313" key="4">
    <source>
        <dbReference type="Proteomes" id="UP000007879"/>
    </source>
</evidence>
<dbReference type="EnsemblMetazoa" id="Aqu2.1.33520_001">
    <property type="protein sequence ID" value="Aqu2.1.33520_001"/>
    <property type="gene ID" value="Aqu2.1.33520"/>
</dbReference>
<dbReference type="Proteomes" id="UP000007879">
    <property type="component" value="Unassembled WGS sequence"/>
</dbReference>
<keyword evidence="1" id="KW-0472">Membrane</keyword>
<proteinExistence type="predicted"/>
<feature type="transmembrane region" description="Helical" evidence="1">
    <location>
        <begin position="915"/>
        <end position="934"/>
    </location>
</feature>
<protein>
    <recommendedName>
        <fullName evidence="5">Right handed beta helix domain-containing protein</fullName>
    </recommendedName>
</protein>
<name>A0A1X7UZW1_AMPQE</name>
<reference evidence="4" key="1">
    <citation type="journal article" date="2010" name="Nature">
        <title>The Amphimedon queenslandica genome and the evolution of animal complexity.</title>
        <authorList>
            <person name="Srivastava M."/>
            <person name="Simakov O."/>
            <person name="Chapman J."/>
            <person name="Fahey B."/>
            <person name="Gauthier M.E."/>
            <person name="Mitros T."/>
            <person name="Richards G.S."/>
            <person name="Conaco C."/>
            <person name="Dacre M."/>
            <person name="Hellsten U."/>
            <person name="Larroux C."/>
            <person name="Putnam N.H."/>
            <person name="Stanke M."/>
            <person name="Adamska M."/>
            <person name="Darling A."/>
            <person name="Degnan S.M."/>
            <person name="Oakley T.H."/>
            <person name="Plachetzki D.C."/>
            <person name="Zhai Y."/>
            <person name="Adamski M."/>
            <person name="Calcino A."/>
            <person name="Cummins S.F."/>
            <person name="Goodstein D.M."/>
            <person name="Harris C."/>
            <person name="Jackson D.J."/>
            <person name="Leys S.P."/>
            <person name="Shu S."/>
            <person name="Woodcroft B.J."/>
            <person name="Vervoort M."/>
            <person name="Kosik K.S."/>
            <person name="Manning G."/>
            <person name="Degnan B.M."/>
            <person name="Rokhsar D.S."/>
        </authorList>
    </citation>
    <scope>NUCLEOTIDE SEQUENCE [LARGE SCALE GENOMIC DNA]</scope>
</reference>
<gene>
    <name evidence="3" type="primary">109581528</name>
</gene>
<feature type="transmembrane region" description="Helical" evidence="1">
    <location>
        <begin position="1160"/>
        <end position="1181"/>
    </location>
</feature>
<feature type="transmembrane region" description="Helical" evidence="1">
    <location>
        <begin position="1219"/>
        <end position="1244"/>
    </location>
</feature>
<reference evidence="3" key="2">
    <citation type="submission" date="2017-05" db="UniProtKB">
        <authorList>
            <consortium name="EnsemblMetazoa"/>
        </authorList>
    </citation>
    <scope>IDENTIFICATION</scope>
</reference>
<keyword evidence="2" id="KW-0732">Signal</keyword>
<feature type="transmembrane region" description="Helical" evidence="1">
    <location>
        <begin position="1187"/>
        <end position="1207"/>
    </location>
</feature>
<organism evidence="3">
    <name type="scientific">Amphimedon queenslandica</name>
    <name type="common">Sponge</name>
    <dbReference type="NCBI Taxonomy" id="400682"/>
    <lineage>
        <taxon>Eukaryota</taxon>
        <taxon>Metazoa</taxon>
        <taxon>Porifera</taxon>
        <taxon>Demospongiae</taxon>
        <taxon>Heteroscleromorpha</taxon>
        <taxon>Haplosclerida</taxon>
        <taxon>Niphatidae</taxon>
        <taxon>Amphimedon</taxon>
    </lineage>
</organism>
<dbReference type="InParanoid" id="A0A1X7UZW1"/>
<accession>A0A1X7UZW1</accession>
<feature type="transmembrane region" description="Helical" evidence="1">
    <location>
        <begin position="1096"/>
        <end position="1120"/>
    </location>
</feature>
<dbReference type="OrthoDB" id="5989148at2759"/>
<feature type="transmembrane region" description="Helical" evidence="1">
    <location>
        <begin position="1041"/>
        <end position="1062"/>
    </location>
</feature>
<dbReference type="KEGG" id="aqu:109581528"/>
<sequence length="1368" mass="151758">MSIEGERLLFLLVATLNVFGSLALNREIYISSKEECNQRYGGNCLTSLNEALQEGTESIDRALSITFLGTVEHDELQSGDETVLTDLDYFELVGETSIVTIKCSPEAGLTFRSIGEVVLKNILFLNCGINQVSSSKYQHNNSFINFTVAVYMLNCSRINLEHVHINSSKGTGLTIYDPQESVVITDSVFVNNSQKGQTGPGGGGLQIEFTFCSPGISTCTNDYDKPALSGVTIVINNTNFTDNNATQSNDGLEELFYKAHNGRKQDFTFGHGGGLSIIFKGITDKISVKISGVKISGNAGTFGSGFYVAIHDKAHSNTLTFKDVTLQRNINSQLLKSTSSESSHIDGSGGGGKIILSGENLTENKILISSSLFDSNGGIAGGGLSLELNLNEGKKNSGSNNTVSILSTNFTNNTAFLGAAAYFSQEVLSHCTEFCVIVFLQKLLVNSNRIYCNLTKSLPFSSLPCSGVLYSSGVSLALKSWNNFTSNVGSAIELHTTYADIKSKTFVTFFNNSAVNGGAMALYDCSYIIIGERTKFNFTDNSANVLGGAIFADVCTSNNQPTTLSSKCFLQYYDSYYHPNNWSSTFNFEGNTIGMPRSYSNSSSLYAANAISCWFPPENSNNNTSLNTTFCWQHWHYKPGKCHNHVDSAAAFVKVNKIMVPAIPGGETELPITVWDGTGGIAQPGLIVCVLSGPAQFSSKQQCKSTLNGENSVIFYSKGDESYHPNDEDTVQLSITTKGRMALQVHMSINIEKCTWPLYLSNHSNQCVLIEDYYCCSGRNSCSCTTDCEFKKLTQGKVLIKEKYGLCISRSADNETHAGHCPLSYYDFSCKAYSNISALRNGHCASNREGILCGQCKKGYSIPINSIYLECKNCSHSKAWGWSMFFLLQILPETLMIFLIVIFNLKITNGSISGYILYSQIISINFPAWNYPAWLANLWLHSSDTSKYNRIFSYAAFPFSIWNLDFFTLTQDVEMCIGSKMGAIEVIALQYIVVFYALALFLLLYVWIVMYHKGYGFVVRITRPIHQQAARLWLRMRIKPSLIDSLALIYILCFTQLTSISFKLLHYSTDKDVINNKVKKVYFYDGSLKYFNSSHAIYGSLAIVVLFLFVALPTFLLVVYQFRQTQRVLNCLRLRRESLVALVDVLTGPFRYSTKKLSDFRYFAGLFLLFRIALLSTYFISYKGKNIIPIVQLFLTGITAGAVMIIRPYTENIHNLTNFLLLLVLAGLIALTFVPIDIAVYVIIPVMYGPLLFAIAYCLVWFCKKSLLLFLPNKMNIINDSGSRSMSKKIKSFFESSNRSSRSLPDRMIHPEDYDERHVEVHDNDDNHSASLSSDDEGEDEQLLLVASTYGSNVYGSNANSQRTENIN</sequence>
<keyword evidence="4" id="KW-1185">Reference proteome</keyword>
<keyword evidence="1" id="KW-0812">Transmembrane</keyword>